<dbReference type="VEuPathDB" id="TrichDB:TRFO_41739"/>
<dbReference type="EMBL" id="MLAK01000099">
    <property type="protein sequence ID" value="OHT16578.1"/>
    <property type="molecule type" value="Genomic_DNA"/>
</dbReference>
<protein>
    <submittedName>
        <fullName evidence="2">Uncharacterized protein</fullName>
    </submittedName>
</protein>
<reference evidence="2" key="1">
    <citation type="submission" date="2016-10" db="EMBL/GenBank/DDBJ databases">
        <authorList>
            <person name="Benchimol M."/>
            <person name="Almeida L.G."/>
            <person name="Vasconcelos A.T."/>
            <person name="Perreira-Neves A."/>
            <person name="Rosa I.A."/>
            <person name="Tasca T."/>
            <person name="Bogo M.R."/>
            <person name="de Souza W."/>
        </authorList>
    </citation>
    <scope>NUCLEOTIDE SEQUENCE [LARGE SCALE GENOMIC DNA]</scope>
    <source>
        <strain evidence="2">K</strain>
    </source>
</reference>
<accession>A0A1J4KZJ7</accession>
<name>A0A1J4KZJ7_9EUKA</name>
<sequence length="96" mass="10799">MKENKGKVNKVESNGKSAENNEKYNIHKTSVPPEDSLFPNLDAPRRFRRRGPRSSPLSILAALRADFPPLPMVSLDASYSYADRILNRTLFQVLGV</sequence>
<proteinExistence type="predicted"/>
<evidence type="ECO:0000313" key="3">
    <source>
        <dbReference type="Proteomes" id="UP000179807"/>
    </source>
</evidence>
<feature type="compositionally biased region" description="Basic and acidic residues" evidence="1">
    <location>
        <begin position="1"/>
        <end position="10"/>
    </location>
</feature>
<dbReference type="GeneID" id="94848662"/>
<evidence type="ECO:0000313" key="2">
    <source>
        <dbReference type="EMBL" id="OHT16578.1"/>
    </source>
</evidence>
<comment type="caution">
    <text evidence="2">The sequence shown here is derived from an EMBL/GenBank/DDBJ whole genome shotgun (WGS) entry which is preliminary data.</text>
</comment>
<gene>
    <name evidence="2" type="ORF">TRFO_41739</name>
</gene>
<dbReference type="AlphaFoldDB" id="A0A1J4KZJ7"/>
<keyword evidence="3" id="KW-1185">Reference proteome</keyword>
<dbReference type="RefSeq" id="XP_068369714.1">
    <property type="nucleotide sequence ID" value="XM_068513958.1"/>
</dbReference>
<organism evidence="2 3">
    <name type="scientific">Tritrichomonas foetus</name>
    <dbReference type="NCBI Taxonomy" id="1144522"/>
    <lineage>
        <taxon>Eukaryota</taxon>
        <taxon>Metamonada</taxon>
        <taxon>Parabasalia</taxon>
        <taxon>Tritrichomonadida</taxon>
        <taxon>Tritrichomonadidae</taxon>
        <taxon>Tritrichomonas</taxon>
    </lineage>
</organism>
<dbReference type="Proteomes" id="UP000179807">
    <property type="component" value="Unassembled WGS sequence"/>
</dbReference>
<feature type="region of interest" description="Disordered" evidence="1">
    <location>
        <begin position="1"/>
        <end position="52"/>
    </location>
</feature>
<evidence type="ECO:0000256" key="1">
    <source>
        <dbReference type="SAM" id="MobiDB-lite"/>
    </source>
</evidence>